<keyword evidence="1" id="KW-0732">Signal</keyword>
<protein>
    <recommendedName>
        <fullName evidence="4">Secreted protein</fullName>
    </recommendedName>
</protein>
<comment type="caution">
    <text evidence="2">The sequence shown here is derived from an EMBL/GenBank/DDBJ whole genome shotgun (WGS) entry which is preliminary data.</text>
</comment>
<feature type="chain" id="PRO_5046435501" description="Secreted protein" evidence="1">
    <location>
        <begin position="23"/>
        <end position="103"/>
    </location>
</feature>
<evidence type="ECO:0000256" key="1">
    <source>
        <dbReference type="SAM" id="SignalP"/>
    </source>
</evidence>
<feature type="signal peptide" evidence="1">
    <location>
        <begin position="1"/>
        <end position="22"/>
    </location>
</feature>
<evidence type="ECO:0008006" key="4">
    <source>
        <dbReference type="Google" id="ProtNLM"/>
    </source>
</evidence>
<dbReference type="Proteomes" id="UP001434883">
    <property type="component" value="Unassembled WGS sequence"/>
</dbReference>
<evidence type="ECO:0000313" key="2">
    <source>
        <dbReference type="EMBL" id="MEQ2219085.1"/>
    </source>
</evidence>
<keyword evidence="3" id="KW-1185">Reference proteome</keyword>
<accession>A0ABV0SEW9</accession>
<proteinExistence type="predicted"/>
<evidence type="ECO:0000313" key="3">
    <source>
        <dbReference type="Proteomes" id="UP001434883"/>
    </source>
</evidence>
<organism evidence="2 3">
    <name type="scientific">Xenoophorus captivus</name>
    <dbReference type="NCBI Taxonomy" id="1517983"/>
    <lineage>
        <taxon>Eukaryota</taxon>
        <taxon>Metazoa</taxon>
        <taxon>Chordata</taxon>
        <taxon>Craniata</taxon>
        <taxon>Vertebrata</taxon>
        <taxon>Euteleostomi</taxon>
        <taxon>Actinopterygii</taxon>
        <taxon>Neopterygii</taxon>
        <taxon>Teleostei</taxon>
        <taxon>Neoteleostei</taxon>
        <taxon>Acanthomorphata</taxon>
        <taxon>Ovalentaria</taxon>
        <taxon>Atherinomorphae</taxon>
        <taxon>Cyprinodontiformes</taxon>
        <taxon>Goodeidae</taxon>
        <taxon>Xenoophorus</taxon>
    </lineage>
</organism>
<gene>
    <name evidence="2" type="ORF">XENOCAPTIV_012279</name>
</gene>
<sequence>MLMCISIAYFTLTVWWQPNVLCFEIKCTQIPQTHMTNLPCLRFSWLLPPNTLAKMMMSDRNFYIPSQLTSQPCPPPALSVEAELTHACQTATSPFTLFNSAHN</sequence>
<dbReference type="EMBL" id="JAHRIN010078215">
    <property type="protein sequence ID" value="MEQ2219085.1"/>
    <property type="molecule type" value="Genomic_DNA"/>
</dbReference>
<reference evidence="2 3" key="1">
    <citation type="submission" date="2021-06" db="EMBL/GenBank/DDBJ databases">
        <authorList>
            <person name="Palmer J.M."/>
        </authorList>
    </citation>
    <scope>NUCLEOTIDE SEQUENCE [LARGE SCALE GENOMIC DNA]</scope>
    <source>
        <strain evidence="2 3">XC_2019</strain>
        <tissue evidence="2">Muscle</tissue>
    </source>
</reference>
<name>A0ABV0SEW9_9TELE</name>